<name>A0AAE0HDE8_9PEZI</name>
<keyword evidence="3" id="KW-1185">Reference proteome</keyword>
<dbReference type="GO" id="GO:0005975">
    <property type="term" value="P:carbohydrate metabolic process"/>
    <property type="evidence" value="ECO:0007669"/>
    <property type="project" value="InterPro"/>
</dbReference>
<dbReference type="Pfam" id="PF14200">
    <property type="entry name" value="RicinB_lectin_2"/>
    <property type="match status" value="2"/>
</dbReference>
<dbReference type="PROSITE" id="PS50231">
    <property type="entry name" value="RICIN_B_LECTIN"/>
    <property type="match status" value="1"/>
</dbReference>
<gene>
    <name evidence="2" type="ORF">B0H64DRAFT_463430</name>
</gene>
<accession>A0AAE0HDE8</accession>
<proteinExistence type="predicted"/>
<sequence length="823" mass="91307">MKFCNVPVLGAVAIVFSNPSASIGTSFLNHGQLLAGVEDLSWYEHNVPFLEVPDSQIQELYYYRLQTYKEHLTYTGAQYGYLSSEFLQPVSYGAPYGGIVAAAGHHIIEGRWLRDQRYGKDIVNYWLAGPGQFSKPRNEEVNPDTSDWAHEYSFWAASAVWRQYLVTGDRDFAIGQLDNLVKQYRGWDSHFNADLGLYWQVPVWDATECSAASYESSDPYHGGAGYRPTINAYQYGDARAIASIAGLSGQTAVADEYSRRADNLRTAMQNSLWDGQSQFFKHRARDNNPSGELLTTREYMGYVPWMFNMPQVSDTAAFAQLKDPQGFASAYGPTTAERRSKWFMNRGANCLQWNGPSWPFATSQVLAAVENLLHDYPAQSSISATDYFNLLRGYVATQHKDGKPYVAEAHDPDADRWMYDTPNHSEDYNHSTFIDNIIAGLLGLRGQADNTLKVNPLAPAIWEYFALEHVAYHGHTITVIWDKTGQRYGQGAGLHVYVDGNLRANRSTLGLLSVDVGPAVNQVISSQVNIAANTQRFAQGTRPFASYTSPHDDVWRAVDGIIFRTAVPQNSRWTSYNSPNAQDYFGVDLRRPQAVSDVLLYFYDDGGGVRLPLRYDLQYLSGSGIWTTVPGQQRSAAASTSNAQTQITFPVITASQLRVVAPNAGGGTGWGLSEFEVWTAAIFQIRNENSGKLMGVEKESKSPGANIQQYDDNGTRDHLWQFVKTAGGWYKIKNVNSGLLLAVEGASKANSARLQQYEDSGTDDHLWRVQSNSNGLFLILNMNSGLVAGVDRESTANSADVVQHEDNGTRDHLWSLLAAVPAS</sequence>
<dbReference type="SUPFAM" id="SSF50370">
    <property type="entry name" value="Ricin B-like lectins"/>
    <property type="match status" value="1"/>
</dbReference>
<dbReference type="Gene3D" id="2.80.10.50">
    <property type="match status" value="1"/>
</dbReference>
<dbReference type="Pfam" id="PF22422">
    <property type="entry name" value="MGH1-like_GH"/>
    <property type="match status" value="1"/>
</dbReference>
<dbReference type="SUPFAM" id="SSF49785">
    <property type="entry name" value="Galactose-binding domain-like"/>
    <property type="match status" value="1"/>
</dbReference>
<dbReference type="Gene3D" id="1.50.10.10">
    <property type="match status" value="1"/>
</dbReference>
<comment type="caution">
    <text evidence="2">The sequence shown here is derived from an EMBL/GenBank/DDBJ whole genome shotgun (WGS) entry which is preliminary data.</text>
</comment>
<evidence type="ECO:0000313" key="3">
    <source>
        <dbReference type="Proteomes" id="UP001278766"/>
    </source>
</evidence>
<dbReference type="Pfam" id="PF03633">
    <property type="entry name" value="Glyco_hydro_65C"/>
    <property type="match status" value="1"/>
</dbReference>
<dbReference type="InterPro" id="IPR012341">
    <property type="entry name" value="6hp_glycosidase-like_sf"/>
</dbReference>
<dbReference type="Proteomes" id="UP001278766">
    <property type="component" value="Unassembled WGS sequence"/>
</dbReference>
<dbReference type="Gene3D" id="2.60.120.260">
    <property type="entry name" value="Galactose-binding domain-like"/>
    <property type="match status" value="1"/>
</dbReference>
<dbReference type="CDD" id="cd00161">
    <property type="entry name" value="beta-trefoil_Ricin-like"/>
    <property type="match status" value="1"/>
</dbReference>
<dbReference type="RefSeq" id="XP_062658018.1">
    <property type="nucleotide sequence ID" value="XM_062807600.1"/>
</dbReference>
<dbReference type="PROSITE" id="PS50022">
    <property type="entry name" value="FA58C_3"/>
    <property type="match status" value="1"/>
</dbReference>
<dbReference type="GO" id="GO:0003824">
    <property type="term" value="F:catalytic activity"/>
    <property type="evidence" value="ECO:0007669"/>
    <property type="project" value="UniProtKB-ARBA"/>
</dbReference>
<dbReference type="InterPro" id="IPR000772">
    <property type="entry name" value="Ricin_B_lectin"/>
</dbReference>
<evidence type="ECO:0000259" key="1">
    <source>
        <dbReference type="PROSITE" id="PS50022"/>
    </source>
</evidence>
<dbReference type="AlphaFoldDB" id="A0AAE0HDE8"/>
<dbReference type="InterPro" id="IPR008979">
    <property type="entry name" value="Galactose-bd-like_sf"/>
</dbReference>
<reference evidence="2" key="2">
    <citation type="submission" date="2023-06" db="EMBL/GenBank/DDBJ databases">
        <authorList>
            <consortium name="Lawrence Berkeley National Laboratory"/>
            <person name="Haridas S."/>
            <person name="Hensen N."/>
            <person name="Bonometti L."/>
            <person name="Westerberg I."/>
            <person name="Brannstrom I.O."/>
            <person name="Guillou S."/>
            <person name="Cros-Aarteil S."/>
            <person name="Calhoun S."/>
            <person name="Kuo A."/>
            <person name="Mondo S."/>
            <person name="Pangilinan J."/>
            <person name="Riley R."/>
            <person name="Labutti K."/>
            <person name="Andreopoulos B."/>
            <person name="Lipzen A."/>
            <person name="Chen C."/>
            <person name="Yanf M."/>
            <person name="Daum C."/>
            <person name="Ng V."/>
            <person name="Clum A."/>
            <person name="Steindorff A."/>
            <person name="Ohm R."/>
            <person name="Martin F."/>
            <person name="Silar P."/>
            <person name="Natvig D."/>
            <person name="Lalanne C."/>
            <person name="Gautier V."/>
            <person name="Ament-Velasquez S.L."/>
            <person name="Kruys A."/>
            <person name="Hutchinson M.I."/>
            <person name="Powell A.J."/>
            <person name="Barry K."/>
            <person name="Miller A.N."/>
            <person name="Grigoriev I.V."/>
            <person name="Debuchy R."/>
            <person name="Gladieux P."/>
            <person name="Thoren M.H."/>
            <person name="Johannesson H."/>
        </authorList>
    </citation>
    <scope>NUCLEOTIDE SEQUENCE</scope>
    <source>
        <strain evidence="2">CBS 168.71</strain>
    </source>
</reference>
<protein>
    <submittedName>
        <fullName evidence="2">Carbohydrate-binding module family 13 protein</fullName>
    </submittedName>
</protein>
<dbReference type="InterPro" id="IPR008928">
    <property type="entry name" value="6-hairpin_glycosidase_sf"/>
</dbReference>
<reference evidence="2" key="1">
    <citation type="journal article" date="2023" name="Mol. Phylogenet. Evol.">
        <title>Genome-scale phylogeny and comparative genomics of the fungal order Sordariales.</title>
        <authorList>
            <person name="Hensen N."/>
            <person name="Bonometti L."/>
            <person name="Westerberg I."/>
            <person name="Brannstrom I.O."/>
            <person name="Guillou S."/>
            <person name="Cros-Aarteil S."/>
            <person name="Calhoun S."/>
            <person name="Haridas S."/>
            <person name="Kuo A."/>
            <person name="Mondo S."/>
            <person name="Pangilinan J."/>
            <person name="Riley R."/>
            <person name="LaButti K."/>
            <person name="Andreopoulos B."/>
            <person name="Lipzen A."/>
            <person name="Chen C."/>
            <person name="Yan M."/>
            <person name="Daum C."/>
            <person name="Ng V."/>
            <person name="Clum A."/>
            <person name="Steindorff A."/>
            <person name="Ohm R.A."/>
            <person name="Martin F."/>
            <person name="Silar P."/>
            <person name="Natvig D.O."/>
            <person name="Lalanne C."/>
            <person name="Gautier V."/>
            <person name="Ament-Velasquez S.L."/>
            <person name="Kruys A."/>
            <person name="Hutchinson M.I."/>
            <person name="Powell A.J."/>
            <person name="Barry K."/>
            <person name="Miller A.N."/>
            <person name="Grigoriev I.V."/>
            <person name="Debuchy R."/>
            <person name="Gladieux P."/>
            <person name="Hiltunen Thoren M."/>
            <person name="Johannesson H."/>
        </authorList>
    </citation>
    <scope>NUCLEOTIDE SEQUENCE</scope>
    <source>
        <strain evidence="2">CBS 168.71</strain>
    </source>
</reference>
<organism evidence="2 3">
    <name type="scientific">Chaetomium fimeti</name>
    <dbReference type="NCBI Taxonomy" id="1854472"/>
    <lineage>
        <taxon>Eukaryota</taxon>
        <taxon>Fungi</taxon>
        <taxon>Dikarya</taxon>
        <taxon>Ascomycota</taxon>
        <taxon>Pezizomycotina</taxon>
        <taxon>Sordariomycetes</taxon>
        <taxon>Sordariomycetidae</taxon>
        <taxon>Sordariales</taxon>
        <taxon>Chaetomiaceae</taxon>
        <taxon>Chaetomium</taxon>
    </lineage>
</organism>
<dbReference type="InterPro" id="IPR000421">
    <property type="entry name" value="FA58C"/>
</dbReference>
<dbReference type="SUPFAM" id="SSF48208">
    <property type="entry name" value="Six-hairpin glycosidases"/>
    <property type="match status" value="1"/>
</dbReference>
<dbReference type="InterPro" id="IPR054491">
    <property type="entry name" value="MGH1-like_GH"/>
</dbReference>
<dbReference type="GeneID" id="87844548"/>
<evidence type="ECO:0000313" key="2">
    <source>
        <dbReference type="EMBL" id="KAK3294504.1"/>
    </source>
</evidence>
<dbReference type="InterPro" id="IPR005194">
    <property type="entry name" value="Glyco_hydro_65_C"/>
</dbReference>
<dbReference type="EMBL" id="JAUEPN010000005">
    <property type="protein sequence ID" value="KAK3294504.1"/>
    <property type="molecule type" value="Genomic_DNA"/>
</dbReference>
<dbReference type="Pfam" id="PF22633">
    <property type="entry name" value="F5_F8_type_C_2"/>
    <property type="match status" value="1"/>
</dbReference>
<dbReference type="InterPro" id="IPR035992">
    <property type="entry name" value="Ricin_B-like_lectins"/>
</dbReference>
<feature type="domain" description="F5/8 type C" evidence="1">
    <location>
        <begin position="570"/>
        <end position="680"/>
    </location>
</feature>